<dbReference type="Proteomes" id="UP000230027">
    <property type="component" value="Unassembled WGS sequence"/>
</dbReference>
<dbReference type="Gene3D" id="2.60.40.420">
    <property type="entry name" value="Cupredoxins - blue copper proteins"/>
    <property type="match status" value="1"/>
</dbReference>
<sequence length="160" mass="17817">MNEMIKKSNPMIVIGIVVVMVLLIVGYFMMNGNGESMENEGKTESVSELMMEEDQSITNENMMNENQIEGVTTIEVNAGSFYYEPTVMKAKKGDKIRLVFYSIDMMHDFNIDELGVKVPVTKAGVTSTIEFTADTVGTFEYYCSVGNHRAQGQVGTLIIE</sequence>
<name>A0A2M7U5I5_9BACT</name>
<feature type="transmembrane region" description="Helical" evidence="1">
    <location>
        <begin position="12"/>
        <end position="30"/>
    </location>
</feature>
<reference evidence="4" key="1">
    <citation type="submission" date="2017-09" db="EMBL/GenBank/DDBJ databases">
        <title>Depth-based differentiation of microbial function through sediment-hosted aquifers and enrichment of novel symbionts in the deep terrestrial subsurface.</title>
        <authorList>
            <person name="Probst A.J."/>
            <person name="Ladd B."/>
            <person name="Jarett J.K."/>
            <person name="Geller-Mcgrath D.E."/>
            <person name="Sieber C.M.K."/>
            <person name="Emerson J.B."/>
            <person name="Anantharaman K."/>
            <person name="Thomas B.C."/>
            <person name="Malmstrom R."/>
            <person name="Stieglmeier M."/>
            <person name="Klingl A."/>
            <person name="Woyke T."/>
            <person name="Ryan C.M."/>
            <person name="Banfield J.F."/>
        </authorList>
    </citation>
    <scope>NUCLEOTIDE SEQUENCE [LARGE SCALE GENOMIC DNA]</scope>
</reference>
<evidence type="ECO:0000259" key="2">
    <source>
        <dbReference type="Pfam" id="PF13473"/>
    </source>
</evidence>
<dbReference type="Pfam" id="PF13473">
    <property type="entry name" value="Cupredoxin_1"/>
    <property type="match status" value="1"/>
</dbReference>
<proteinExistence type="predicted"/>
<dbReference type="InterPro" id="IPR028096">
    <property type="entry name" value="EfeO_Cupredoxin"/>
</dbReference>
<dbReference type="AlphaFoldDB" id="A0A2M7U5I5"/>
<comment type="caution">
    <text evidence="3">The sequence shown here is derived from an EMBL/GenBank/DDBJ whole genome shotgun (WGS) entry which is preliminary data.</text>
</comment>
<dbReference type="EMBL" id="PFOD01000022">
    <property type="protein sequence ID" value="PIZ66160.1"/>
    <property type="molecule type" value="Genomic_DNA"/>
</dbReference>
<keyword evidence="1" id="KW-0472">Membrane</keyword>
<gene>
    <name evidence="3" type="ORF">COY14_00845</name>
</gene>
<evidence type="ECO:0000256" key="1">
    <source>
        <dbReference type="SAM" id="Phobius"/>
    </source>
</evidence>
<dbReference type="SUPFAM" id="SSF49503">
    <property type="entry name" value="Cupredoxins"/>
    <property type="match status" value="1"/>
</dbReference>
<keyword evidence="1" id="KW-0812">Transmembrane</keyword>
<keyword evidence="1" id="KW-1133">Transmembrane helix</keyword>
<evidence type="ECO:0000313" key="3">
    <source>
        <dbReference type="EMBL" id="PIZ66160.1"/>
    </source>
</evidence>
<protein>
    <recommendedName>
        <fullName evidence="2">EfeO-type cupredoxin-like domain-containing protein</fullName>
    </recommendedName>
</protein>
<evidence type="ECO:0000313" key="4">
    <source>
        <dbReference type="Proteomes" id="UP000230027"/>
    </source>
</evidence>
<organism evidence="3 4">
    <name type="scientific">Candidatus Roizmanbacteria bacterium CG_4_10_14_0_2_um_filter_36_9</name>
    <dbReference type="NCBI Taxonomy" id="1974823"/>
    <lineage>
        <taxon>Bacteria</taxon>
        <taxon>Candidatus Roizmaniibacteriota</taxon>
    </lineage>
</organism>
<accession>A0A2M7U5I5</accession>
<dbReference type="InterPro" id="IPR008972">
    <property type="entry name" value="Cupredoxin"/>
</dbReference>
<feature type="domain" description="EfeO-type cupredoxin-like" evidence="2">
    <location>
        <begin position="66"/>
        <end position="154"/>
    </location>
</feature>